<dbReference type="InterPro" id="IPR043129">
    <property type="entry name" value="ATPase_NBD"/>
</dbReference>
<dbReference type="PROSITE" id="PS00297">
    <property type="entry name" value="HSP70_1"/>
    <property type="match status" value="1"/>
</dbReference>
<organism evidence="4 5">
    <name type="scientific">Panagrolaimus superbus</name>
    <dbReference type="NCBI Taxonomy" id="310955"/>
    <lineage>
        <taxon>Eukaryota</taxon>
        <taxon>Metazoa</taxon>
        <taxon>Ecdysozoa</taxon>
        <taxon>Nematoda</taxon>
        <taxon>Chromadorea</taxon>
        <taxon>Rhabditida</taxon>
        <taxon>Tylenchina</taxon>
        <taxon>Panagrolaimomorpha</taxon>
        <taxon>Panagrolaimoidea</taxon>
        <taxon>Panagrolaimidae</taxon>
        <taxon>Panagrolaimus</taxon>
    </lineage>
</organism>
<dbReference type="GO" id="GO:0006950">
    <property type="term" value="P:response to stress"/>
    <property type="evidence" value="ECO:0007669"/>
    <property type="project" value="UniProtKB-ARBA"/>
</dbReference>
<dbReference type="Pfam" id="PF00012">
    <property type="entry name" value="HSP70"/>
    <property type="match status" value="1"/>
</dbReference>
<evidence type="ECO:0000313" key="5">
    <source>
        <dbReference type="WBParaSite" id="PSU_v2.g8337.t1"/>
    </source>
</evidence>
<keyword evidence="4" id="KW-1185">Reference proteome</keyword>
<comment type="similarity">
    <text evidence="1">Belongs to the heat shock protein 70 family.</text>
</comment>
<evidence type="ECO:0000313" key="4">
    <source>
        <dbReference type="Proteomes" id="UP000887577"/>
    </source>
</evidence>
<keyword evidence="2" id="KW-0547">Nucleotide-binding</keyword>
<dbReference type="Gene3D" id="3.30.30.30">
    <property type="match status" value="1"/>
</dbReference>
<dbReference type="InterPro" id="IPR013126">
    <property type="entry name" value="Hsp_70_fam"/>
</dbReference>
<proteinExistence type="inferred from homology"/>
<dbReference type="GO" id="GO:0140662">
    <property type="term" value="F:ATP-dependent protein folding chaperone"/>
    <property type="evidence" value="ECO:0007669"/>
    <property type="project" value="InterPro"/>
</dbReference>
<dbReference type="Gene3D" id="3.30.420.40">
    <property type="match status" value="2"/>
</dbReference>
<sequence>MFPKKVEISSDENDIIGIDLGTTRCCAAVNRQNGIETVALGNTGHRLLPSWVAFDEEKDKCGEIVVERLRNYSKSTVFDVKRIIGKTFDEIKIDTSWPFDILQLISIEPKIKFDISDDEKDDEKFLIKFYSATGLAFKYPEEISAVLLKHIKEKSEEFQAKLLTDVVITVPAAFQQKQIQATYKAAKIAGWKNIHFLPEPVAAAFAYFIDRPIPNNSNLLLFDLGGGTLDVCIFKIQNDQLQIIDRSGDPNIGGRDFDNLLINYFEKKLFDDFEIKISQSKRIKLMLKCQNIKENLSTLEEDK</sequence>
<dbReference type="SUPFAM" id="SSF53067">
    <property type="entry name" value="Actin-like ATPase domain"/>
    <property type="match status" value="2"/>
</dbReference>
<dbReference type="PRINTS" id="PR00301">
    <property type="entry name" value="HEATSHOCK70"/>
</dbReference>
<reference evidence="5" key="1">
    <citation type="submission" date="2022-11" db="UniProtKB">
        <authorList>
            <consortium name="WormBaseParasite"/>
        </authorList>
    </citation>
    <scope>IDENTIFICATION</scope>
</reference>
<evidence type="ECO:0000256" key="1">
    <source>
        <dbReference type="ARBA" id="ARBA00007381"/>
    </source>
</evidence>
<evidence type="ECO:0000256" key="2">
    <source>
        <dbReference type="ARBA" id="ARBA00022741"/>
    </source>
</evidence>
<name>A0A914ZDJ3_9BILA</name>
<dbReference type="InterPro" id="IPR018181">
    <property type="entry name" value="Heat_shock_70_CS"/>
</dbReference>
<dbReference type="Proteomes" id="UP000887577">
    <property type="component" value="Unplaced"/>
</dbReference>
<dbReference type="AlphaFoldDB" id="A0A914ZDJ3"/>
<dbReference type="PANTHER" id="PTHR19375">
    <property type="entry name" value="HEAT SHOCK PROTEIN 70KDA"/>
    <property type="match status" value="1"/>
</dbReference>
<dbReference type="GO" id="GO:0005524">
    <property type="term" value="F:ATP binding"/>
    <property type="evidence" value="ECO:0007669"/>
    <property type="project" value="UniProtKB-KW"/>
</dbReference>
<dbReference type="WBParaSite" id="PSU_v2.g8337.t1">
    <property type="protein sequence ID" value="PSU_v2.g8337.t1"/>
    <property type="gene ID" value="PSU_v2.g8337"/>
</dbReference>
<protein>
    <submittedName>
        <fullName evidence="5">Heat shock protein 70</fullName>
    </submittedName>
</protein>
<dbReference type="Gene3D" id="3.90.640.10">
    <property type="entry name" value="Actin, Chain A, domain 4"/>
    <property type="match status" value="1"/>
</dbReference>
<accession>A0A914ZDJ3</accession>
<evidence type="ECO:0000256" key="3">
    <source>
        <dbReference type="ARBA" id="ARBA00022840"/>
    </source>
</evidence>
<keyword evidence="3" id="KW-0067">ATP-binding</keyword>